<sequence>MVVSSLFKHERQFAFKWKISKDQILKHRCCHKMNSKTLHFREFPEIQFYFQLQRFDARNCIILVNVGKKQENFEMKYKISIPKANLETSINFVASKKDPSKVQFVFNQKDLTNPEFYFDNFITLEIDGLLTTFDVRSEMSNSEERCTVDFASKEKIQPKTELFKRTFLAKCTQFFDLQKHRLKEFQNDVKTRIINLIFRPENFGKSRNLGKLMAKKDEKDVTIFVKNKAIKAKMERFLIQNISPFNVCTFSQAANFTNADTLYKSCAEFLTECFENRIYVSDLDMLDNELKNYLLETANVFVFKSV</sequence>
<evidence type="ECO:0000313" key="2">
    <source>
        <dbReference type="WBParaSite" id="ES5_v2.g8719.t1"/>
    </source>
</evidence>
<reference evidence="2" key="1">
    <citation type="submission" date="2022-11" db="UniProtKB">
        <authorList>
            <consortium name="WormBaseParasite"/>
        </authorList>
    </citation>
    <scope>IDENTIFICATION</scope>
</reference>
<proteinExistence type="predicted"/>
<organism evidence="1 2">
    <name type="scientific">Panagrolaimus sp. ES5</name>
    <dbReference type="NCBI Taxonomy" id="591445"/>
    <lineage>
        <taxon>Eukaryota</taxon>
        <taxon>Metazoa</taxon>
        <taxon>Ecdysozoa</taxon>
        <taxon>Nematoda</taxon>
        <taxon>Chromadorea</taxon>
        <taxon>Rhabditida</taxon>
        <taxon>Tylenchina</taxon>
        <taxon>Panagrolaimomorpha</taxon>
        <taxon>Panagrolaimoidea</taxon>
        <taxon>Panagrolaimidae</taxon>
        <taxon>Panagrolaimus</taxon>
    </lineage>
</organism>
<dbReference type="Proteomes" id="UP000887579">
    <property type="component" value="Unplaced"/>
</dbReference>
<evidence type="ECO:0000313" key="1">
    <source>
        <dbReference type="Proteomes" id="UP000887579"/>
    </source>
</evidence>
<protein>
    <submittedName>
        <fullName evidence="2">Uncharacterized protein</fullName>
    </submittedName>
</protein>
<dbReference type="WBParaSite" id="ES5_v2.g8719.t1">
    <property type="protein sequence ID" value="ES5_v2.g8719.t1"/>
    <property type="gene ID" value="ES5_v2.g8719"/>
</dbReference>
<accession>A0AC34GV50</accession>
<name>A0AC34GV50_9BILA</name>